<dbReference type="PANTHER" id="PTHR46733">
    <property type="entry name" value="26.5 KDA HEAT SHOCK PROTEIN, MITOCHONDRIAL"/>
    <property type="match status" value="1"/>
</dbReference>
<dbReference type="InterPro" id="IPR002068">
    <property type="entry name" value="A-crystallin/Hsp20_dom"/>
</dbReference>
<comment type="similarity">
    <text evidence="2 3">Belongs to the small heat shock protein (HSP20) family.</text>
</comment>
<dbReference type="Pfam" id="PF00011">
    <property type="entry name" value="HSP20"/>
    <property type="match status" value="1"/>
</dbReference>
<accession>A0ABD5V3J8</accession>
<evidence type="ECO:0000259" key="4">
    <source>
        <dbReference type="PROSITE" id="PS01031"/>
    </source>
</evidence>
<proteinExistence type="inferred from homology"/>
<dbReference type="SUPFAM" id="SSF49764">
    <property type="entry name" value="HSP20-like chaperones"/>
    <property type="match status" value="1"/>
</dbReference>
<dbReference type="RefSeq" id="WP_340602873.1">
    <property type="nucleotide sequence ID" value="NZ_JBBMXV010000001.1"/>
</dbReference>
<organism evidence="5 6">
    <name type="scientific">Halalkalicoccus tibetensis</name>
    <dbReference type="NCBI Taxonomy" id="175632"/>
    <lineage>
        <taxon>Archaea</taxon>
        <taxon>Methanobacteriati</taxon>
        <taxon>Methanobacteriota</taxon>
        <taxon>Stenosarchaea group</taxon>
        <taxon>Halobacteria</taxon>
        <taxon>Halobacteriales</taxon>
        <taxon>Halococcaceae</taxon>
        <taxon>Halalkalicoccus</taxon>
    </lineage>
</organism>
<dbReference type="Proteomes" id="UP001596312">
    <property type="component" value="Unassembled WGS sequence"/>
</dbReference>
<evidence type="ECO:0000256" key="2">
    <source>
        <dbReference type="PROSITE-ProRule" id="PRU00285"/>
    </source>
</evidence>
<evidence type="ECO:0000313" key="6">
    <source>
        <dbReference type="Proteomes" id="UP001596312"/>
    </source>
</evidence>
<sequence>MALPTNATSTWNQGLDLPSRIFGEGGGTDYELYEEDGEFVLSVDMPGFEREAIDLAWNDGVLNVAAEHVDDERGRKRTYHRRFRFPRDVDEDGIAATYRNGVLKVRLPIAEESTPHGKTIPIEE</sequence>
<dbReference type="EMBL" id="JBHSXQ010000001">
    <property type="protein sequence ID" value="MFC6904366.1"/>
    <property type="molecule type" value="Genomic_DNA"/>
</dbReference>
<dbReference type="Gene3D" id="2.60.40.790">
    <property type="match status" value="1"/>
</dbReference>
<keyword evidence="1" id="KW-0346">Stress response</keyword>
<dbReference type="PROSITE" id="PS01031">
    <property type="entry name" value="SHSP"/>
    <property type="match status" value="1"/>
</dbReference>
<reference evidence="5 6" key="1">
    <citation type="journal article" date="2019" name="Int. J. Syst. Evol. Microbiol.">
        <title>The Global Catalogue of Microorganisms (GCM) 10K type strain sequencing project: providing services to taxonomists for standard genome sequencing and annotation.</title>
        <authorList>
            <consortium name="The Broad Institute Genomics Platform"/>
            <consortium name="The Broad Institute Genome Sequencing Center for Infectious Disease"/>
            <person name="Wu L."/>
            <person name="Ma J."/>
        </authorList>
    </citation>
    <scope>NUCLEOTIDE SEQUENCE [LARGE SCALE GENOMIC DNA]</scope>
    <source>
        <strain evidence="5 6">CGMCC 1.3240</strain>
    </source>
</reference>
<protein>
    <submittedName>
        <fullName evidence="5">Hsp20/alpha crystallin family protein</fullName>
    </submittedName>
</protein>
<keyword evidence="6" id="KW-1185">Reference proteome</keyword>
<dbReference type="InterPro" id="IPR044587">
    <property type="entry name" value="HSP21-like"/>
</dbReference>
<dbReference type="AlphaFoldDB" id="A0ABD5V3J8"/>
<dbReference type="InterPro" id="IPR008978">
    <property type="entry name" value="HSP20-like_chaperone"/>
</dbReference>
<feature type="domain" description="SHSP" evidence="4">
    <location>
        <begin position="21"/>
        <end position="124"/>
    </location>
</feature>
<dbReference type="PANTHER" id="PTHR46733:SF4">
    <property type="entry name" value="HEAT SHOCK PROTEIN 21, CHLOROPLASTIC"/>
    <property type="match status" value="1"/>
</dbReference>
<evidence type="ECO:0000256" key="1">
    <source>
        <dbReference type="ARBA" id="ARBA00023016"/>
    </source>
</evidence>
<gene>
    <name evidence="5" type="ORF">ACFQGH_04045</name>
</gene>
<name>A0ABD5V3J8_9EURY</name>
<evidence type="ECO:0000256" key="3">
    <source>
        <dbReference type="RuleBase" id="RU003616"/>
    </source>
</evidence>
<dbReference type="CDD" id="cd06464">
    <property type="entry name" value="ACD_sHsps-like"/>
    <property type="match status" value="1"/>
</dbReference>
<evidence type="ECO:0000313" key="5">
    <source>
        <dbReference type="EMBL" id="MFC6904366.1"/>
    </source>
</evidence>
<comment type="caution">
    <text evidence="5">The sequence shown here is derived from an EMBL/GenBank/DDBJ whole genome shotgun (WGS) entry which is preliminary data.</text>
</comment>